<comment type="caution">
    <text evidence="10">The sequence shown here is derived from an EMBL/GenBank/DDBJ whole genome shotgun (WGS) entry which is preliminary data.</text>
</comment>
<dbReference type="Proteomes" id="UP000230557">
    <property type="component" value="Unassembled WGS sequence"/>
</dbReference>
<dbReference type="InterPro" id="IPR003004">
    <property type="entry name" value="GspF/PilC"/>
</dbReference>
<evidence type="ECO:0000256" key="8">
    <source>
        <dbReference type="SAM" id="Phobius"/>
    </source>
</evidence>
<comment type="subcellular location">
    <subcellularLocation>
        <location evidence="1">Cell inner membrane</location>
        <topology evidence="1">Multi-pass membrane protein</topology>
    </subcellularLocation>
</comment>
<evidence type="ECO:0000256" key="5">
    <source>
        <dbReference type="ARBA" id="ARBA00022692"/>
    </source>
</evidence>
<keyword evidence="4" id="KW-0997">Cell inner membrane</keyword>
<evidence type="ECO:0000313" key="11">
    <source>
        <dbReference type="Proteomes" id="UP000230557"/>
    </source>
</evidence>
<dbReference type="GO" id="GO:0005886">
    <property type="term" value="C:plasma membrane"/>
    <property type="evidence" value="ECO:0007669"/>
    <property type="project" value="UniProtKB-SubCell"/>
</dbReference>
<comment type="similarity">
    <text evidence="2">Belongs to the GSP F family.</text>
</comment>
<feature type="domain" description="Type II secretion system protein GspF" evidence="9">
    <location>
        <begin position="70"/>
        <end position="193"/>
    </location>
</feature>
<name>A0A2H0VEW6_9BACT</name>
<evidence type="ECO:0000256" key="2">
    <source>
        <dbReference type="ARBA" id="ARBA00005745"/>
    </source>
</evidence>
<dbReference type="EMBL" id="PFAJ01000006">
    <property type="protein sequence ID" value="PIR97623.1"/>
    <property type="molecule type" value="Genomic_DNA"/>
</dbReference>
<proteinExistence type="inferred from homology"/>
<protein>
    <recommendedName>
        <fullName evidence="9">Type II secretion system protein GspF domain-containing protein</fullName>
    </recommendedName>
</protein>
<dbReference type="AlphaFoldDB" id="A0A2H0VEW6"/>
<evidence type="ECO:0000256" key="6">
    <source>
        <dbReference type="ARBA" id="ARBA00022989"/>
    </source>
</evidence>
<evidence type="ECO:0000256" key="3">
    <source>
        <dbReference type="ARBA" id="ARBA00022475"/>
    </source>
</evidence>
<dbReference type="InterPro" id="IPR042094">
    <property type="entry name" value="T2SS_GspF_sf"/>
</dbReference>
<sequence length="403" mass="44504">MVLYRYKSKDAKGSIVAGRVEADSEVQAAEILEEHGLSPLKFEISSGGIDSLDELLKKFSSVSAKEMVMFFRQLSTLVGAQVRIVKALQILVKQVNSPKFKIIIEKTSLEVEGGKSLSDAFAINPDIFPELYTSLVRAGEASGSLDKTLIYLADQIEKDYDLKSKIRGALAYPAFIILLLFAVGGLMFFFVLPQMTGVLLEAGAELPFATKIIIGATNFVTGYWWVVLILMVTAIFGFRYMVHTEKGRYVVDRIIIKLPIVGKFLQTIYIYRFSHHIANLLDGGINIVKSLQLVAGITGNWVYRDLFLDASKEVQTGKQLNKIFENSSEIPPLVAQMVAVGEETGDLPGILRKLSEFYDKQLENTISTMTTLIEPVIMVILGLAVGIMVAGILLPIYNLASTF</sequence>
<dbReference type="Pfam" id="PF00482">
    <property type="entry name" value="T2SSF"/>
    <property type="match status" value="2"/>
</dbReference>
<dbReference type="FunFam" id="1.20.81.30:FF:000001">
    <property type="entry name" value="Type II secretion system protein F"/>
    <property type="match status" value="1"/>
</dbReference>
<keyword evidence="3" id="KW-1003">Cell membrane</keyword>
<feature type="domain" description="Type II secretion system protein GspF" evidence="9">
    <location>
        <begin position="273"/>
        <end position="395"/>
    </location>
</feature>
<keyword evidence="5 8" id="KW-0812">Transmembrane</keyword>
<evidence type="ECO:0000259" key="9">
    <source>
        <dbReference type="Pfam" id="PF00482"/>
    </source>
</evidence>
<keyword evidence="7 8" id="KW-0472">Membrane</keyword>
<organism evidence="10 11">
    <name type="scientific">Candidatus Doudnabacteria bacterium CG10_big_fil_rev_8_21_14_0_10_41_10</name>
    <dbReference type="NCBI Taxonomy" id="1974551"/>
    <lineage>
        <taxon>Bacteria</taxon>
        <taxon>Candidatus Doudnaibacteriota</taxon>
    </lineage>
</organism>
<evidence type="ECO:0000313" key="10">
    <source>
        <dbReference type="EMBL" id="PIR97623.1"/>
    </source>
</evidence>
<feature type="transmembrane region" description="Helical" evidence="8">
    <location>
        <begin position="212"/>
        <end position="238"/>
    </location>
</feature>
<dbReference type="InterPro" id="IPR018076">
    <property type="entry name" value="T2SS_GspF_dom"/>
</dbReference>
<gene>
    <name evidence="10" type="ORF">COT91_00525</name>
</gene>
<evidence type="ECO:0000256" key="4">
    <source>
        <dbReference type="ARBA" id="ARBA00022519"/>
    </source>
</evidence>
<reference evidence="11" key="1">
    <citation type="submission" date="2017-09" db="EMBL/GenBank/DDBJ databases">
        <title>Depth-based differentiation of microbial function through sediment-hosted aquifers and enrichment of novel symbionts in the deep terrestrial subsurface.</title>
        <authorList>
            <person name="Probst A.J."/>
            <person name="Ladd B."/>
            <person name="Jarett J.K."/>
            <person name="Geller-Mcgrath D.E."/>
            <person name="Sieber C.M.K."/>
            <person name="Emerson J.B."/>
            <person name="Anantharaman K."/>
            <person name="Thomas B.C."/>
            <person name="Malmstrom R."/>
            <person name="Stieglmeier M."/>
            <person name="Klingl A."/>
            <person name="Woyke T."/>
            <person name="Ryan C.M."/>
            <person name="Banfield J.F."/>
        </authorList>
    </citation>
    <scope>NUCLEOTIDE SEQUENCE [LARGE SCALE GENOMIC DNA]</scope>
</reference>
<dbReference type="PRINTS" id="PR00812">
    <property type="entry name" value="BCTERIALGSPF"/>
</dbReference>
<keyword evidence="6 8" id="KW-1133">Transmembrane helix</keyword>
<dbReference type="PANTHER" id="PTHR30012">
    <property type="entry name" value="GENERAL SECRETION PATHWAY PROTEIN"/>
    <property type="match status" value="1"/>
</dbReference>
<dbReference type="Gene3D" id="1.20.81.30">
    <property type="entry name" value="Type II secretion system (T2SS), domain F"/>
    <property type="match status" value="2"/>
</dbReference>
<evidence type="ECO:0000256" key="7">
    <source>
        <dbReference type="ARBA" id="ARBA00023136"/>
    </source>
</evidence>
<dbReference type="PANTHER" id="PTHR30012:SF0">
    <property type="entry name" value="TYPE II SECRETION SYSTEM PROTEIN F-RELATED"/>
    <property type="match status" value="1"/>
</dbReference>
<evidence type="ECO:0000256" key="1">
    <source>
        <dbReference type="ARBA" id="ARBA00004429"/>
    </source>
</evidence>
<feature type="transmembrane region" description="Helical" evidence="8">
    <location>
        <begin position="170"/>
        <end position="192"/>
    </location>
</feature>
<accession>A0A2H0VEW6</accession>
<dbReference type="GO" id="GO:0015628">
    <property type="term" value="P:protein secretion by the type II secretion system"/>
    <property type="evidence" value="ECO:0007669"/>
    <property type="project" value="TreeGrafter"/>
</dbReference>
<feature type="transmembrane region" description="Helical" evidence="8">
    <location>
        <begin position="376"/>
        <end position="397"/>
    </location>
</feature>